<evidence type="ECO:0000313" key="2">
    <source>
        <dbReference type="Proteomes" id="UP000275436"/>
    </source>
</evidence>
<comment type="caution">
    <text evidence="1">The sequence shown here is derived from an EMBL/GenBank/DDBJ whole genome shotgun (WGS) entry which is preliminary data.</text>
</comment>
<accession>A0A3M9X0I1</accession>
<dbReference type="AlphaFoldDB" id="A0A3M9X0I1"/>
<gene>
    <name evidence="1" type="ORF">DNR46_34700</name>
</gene>
<proteinExistence type="predicted"/>
<name>A0A3M9X0I1_9HYPH</name>
<organism evidence="1 2">
    <name type="scientific">Mesorhizobium japonicum</name>
    <dbReference type="NCBI Taxonomy" id="2066070"/>
    <lineage>
        <taxon>Bacteria</taxon>
        <taxon>Pseudomonadati</taxon>
        <taxon>Pseudomonadota</taxon>
        <taxon>Alphaproteobacteria</taxon>
        <taxon>Hyphomicrobiales</taxon>
        <taxon>Phyllobacteriaceae</taxon>
        <taxon>Mesorhizobium</taxon>
    </lineage>
</organism>
<evidence type="ECO:0000313" key="1">
    <source>
        <dbReference type="EMBL" id="RNJ41341.1"/>
    </source>
</evidence>
<reference evidence="1 2" key="1">
    <citation type="journal article" date="2018" name="Mol. Plant Microbe Interact.">
        <title>Taxonomically Different Co-Microsymbionts of a Relict Legume, Oxytropis popoviana, Have Complementary Sets of Symbiotic Genes and Together Increase the Efficiency of Plant Nodulation.</title>
        <authorList>
            <person name="Safronova V."/>
            <person name="Belimov A."/>
            <person name="Sazanova A."/>
            <person name="Chirak E."/>
            <person name="Verkhozina A."/>
            <person name="Kuznetsova I."/>
            <person name="Andronov E."/>
            <person name="Puhalsky J."/>
            <person name="Tikhonovich I."/>
        </authorList>
    </citation>
    <scope>NUCLEOTIDE SEQUENCE [LARGE SCALE GENOMIC DNA]</scope>
    <source>
        <strain evidence="1 2">Opo-235</strain>
    </source>
</reference>
<protein>
    <submittedName>
        <fullName evidence="1">Uncharacterized protein</fullName>
    </submittedName>
</protein>
<dbReference type="EMBL" id="QKOD01000021">
    <property type="protein sequence ID" value="RNJ41341.1"/>
    <property type="molecule type" value="Genomic_DNA"/>
</dbReference>
<dbReference type="Proteomes" id="UP000275436">
    <property type="component" value="Unassembled WGS sequence"/>
</dbReference>
<sequence length="194" mass="22206">MSKPPASRSAARAIGDFPGERGWSVVPKDIAPSKLNNEVHHTSEEVDDRVLTDVVTALYRRVSISHDFDIPYIAGYSDDAKTIYIDRHLPRTLLWKGRNFRLAPFLVTHEVVEKALLDELRLHYLHAHQIALRAERDAVRGAGLTWRAYQGVMKAHEKPIDEEKLRRVPADLDLTPYEDLDDFQILERLIKAAH</sequence>